<keyword evidence="1" id="KW-1133">Transmembrane helix</keyword>
<gene>
    <name evidence="2" type="ORF">EJK54_0483</name>
</gene>
<keyword evidence="1" id="KW-0472">Membrane</keyword>
<dbReference type="Proteomes" id="UP000268436">
    <property type="component" value="Unassembled WGS sequence"/>
</dbReference>
<keyword evidence="3" id="KW-1185">Reference proteome</keyword>
<accession>A0ABY0BH65</accession>
<evidence type="ECO:0000313" key="2">
    <source>
        <dbReference type="EMBL" id="RUO11819.1"/>
    </source>
</evidence>
<proteinExistence type="predicted"/>
<dbReference type="EMBL" id="RYER01000027">
    <property type="protein sequence ID" value="RUO11819.1"/>
    <property type="molecule type" value="Genomic_DNA"/>
</dbReference>
<feature type="transmembrane region" description="Helical" evidence="1">
    <location>
        <begin position="12"/>
        <end position="36"/>
    </location>
</feature>
<comment type="caution">
    <text evidence="2">The sequence shown here is derived from an EMBL/GenBank/DDBJ whole genome shotgun (WGS) entry which is preliminary data.</text>
</comment>
<name>A0ABY0BH65_MORCA</name>
<sequence>MVNNPKIAINTIIINAECHGFTVIVFIEILVTNYAIDY</sequence>
<keyword evidence="1" id="KW-0812">Transmembrane</keyword>
<evidence type="ECO:0000313" key="3">
    <source>
        <dbReference type="Proteomes" id="UP000268436"/>
    </source>
</evidence>
<reference evidence="2 3" key="1">
    <citation type="submission" date="2018-12" db="EMBL/GenBank/DDBJ databases">
        <title>Persistence of Moraxella catarrhalis in Chronic Obstructive Pulmonary Disease and Regulation of the Hag/MID Adhesin.</title>
        <authorList>
            <person name="Murphy T."/>
            <person name="Zhao X."/>
            <person name="Vyas G."/>
            <person name="Aluvathingal J."/>
            <person name="Nadendla S."/>
            <person name="Tallon L."/>
            <person name="Tettelin H."/>
        </authorList>
    </citation>
    <scope>NUCLEOTIDE SEQUENCE [LARGE SCALE GENOMIC DNA]</scope>
    <source>
        <strain evidence="2 3">173P27B1</strain>
    </source>
</reference>
<evidence type="ECO:0000256" key="1">
    <source>
        <dbReference type="SAM" id="Phobius"/>
    </source>
</evidence>
<organism evidence="2 3">
    <name type="scientific">Moraxella catarrhalis</name>
    <name type="common">Branhamella catarrhalis</name>
    <dbReference type="NCBI Taxonomy" id="480"/>
    <lineage>
        <taxon>Bacteria</taxon>
        <taxon>Pseudomonadati</taxon>
        <taxon>Pseudomonadota</taxon>
        <taxon>Gammaproteobacteria</taxon>
        <taxon>Moraxellales</taxon>
        <taxon>Moraxellaceae</taxon>
        <taxon>Moraxella</taxon>
    </lineage>
</organism>
<protein>
    <submittedName>
        <fullName evidence="2">Membrane protein</fullName>
    </submittedName>
</protein>